<proteinExistence type="predicted"/>
<dbReference type="Gene3D" id="3.10.20.90">
    <property type="entry name" value="Phosphatidylinositol 3-kinase Catalytic Subunit, Chain A, domain 1"/>
    <property type="match status" value="1"/>
</dbReference>
<dbReference type="Proteomes" id="UP000594220">
    <property type="component" value="Unplaced"/>
</dbReference>
<name>A0A7M4DWM1_CROPO</name>
<protein>
    <submittedName>
        <fullName evidence="2">Uncharacterized protein</fullName>
    </submittedName>
</protein>
<feature type="region of interest" description="Disordered" evidence="1">
    <location>
        <begin position="67"/>
        <end position="86"/>
    </location>
</feature>
<evidence type="ECO:0000313" key="3">
    <source>
        <dbReference type="Proteomes" id="UP000594220"/>
    </source>
</evidence>
<reference evidence="2" key="2">
    <citation type="submission" date="2025-09" db="UniProtKB">
        <authorList>
            <consortium name="Ensembl"/>
        </authorList>
    </citation>
    <scope>IDENTIFICATION</scope>
</reference>
<organism evidence="2 3">
    <name type="scientific">Crocodylus porosus</name>
    <name type="common">Saltwater crocodile</name>
    <name type="synonym">Estuarine crocodile</name>
    <dbReference type="NCBI Taxonomy" id="8502"/>
    <lineage>
        <taxon>Eukaryota</taxon>
        <taxon>Metazoa</taxon>
        <taxon>Chordata</taxon>
        <taxon>Craniata</taxon>
        <taxon>Vertebrata</taxon>
        <taxon>Euteleostomi</taxon>
        <taxon>Archelosauria</taxon>
        <taxon>Archosauria</taxon>
        <taxon>Crocodylia</taxon>
        <taxon>Longirostres</taxon>
        <taxon>Crocodylidae</taxon>
        <taxon>Crocodylus</taxon>
    </lineage>
</organism>
<evidence type="ECO:0000256" key="1">
    <source>
        <dbReference type="SAM" id="MobiDB-lite"/>
    </source>
</evidence>
<sequence length="86" mass="9645">KLIISFKYTLKVWIYKPSKVWVEPDSTPISSCSSLAVQLCKVPLRTLPILSEEKLNLKPIQTSKVFSGKEGQEGRLVLSSRDRSAP</sequence>
<dbReference type="AlphaFoldDB" id="A0A7M4DWM1"/>
<keyword evidence="3" id="KW-1185">Reference proteome</keyword>
<dbReference type="Ensembl" id="ENSCPRT00005001075.1">
    <property type="protein sequence ID" value="ENSCPRP00005000918.1"/>
    <property type="gene ID" value="ENSCPRG00005000712.1"/>
</dbReference>
<accession>A0A7M4DWM1</accession>
<reference evidence="2" key="1">
    <citation type="submission" date="2025-08" db="UniProtKB">
        <authorList>
            <consortium name="Ensembl"/>
        </authorList>
    </citation>
    <scope>IDENTIFICATION</scope>
</reference>
<evidence type="ECO:0000313" key="2">
    <source>
        <dbReference type="Ensembl" id="ENSCPRP00005000918.1"/>
    </source>
</evidence>